<gene>
    <name evidence="2" type="ORF">LMI_1339</name>
    <name evidence="3" type="ORF">SAMN02982997_00228</name>
</gene>
<keyword evidence="5" id="KW-1185">Reference proteome</keyword>
<reference evidence="4" key="2">
    <citation type="submission" date="2014-09" db="EMBL/GenBank/DDBJ databases">
        <authorList>
            <person name="Gomez-Valero L."/>
        </authorList>
    </citation>
    <scope>NUCLEOTIDE SEQUENCE [LARGE SCALE GENOMIC DNA]</scope>
    <source>
        <strain evidence="4">ATCC33218</strain>
    </source>
</reference>
<keyword evidence="1" id="KW-0732">Signal</keyword>
<reference evidence="3 5" key="3">
    <citation type="submission" date="2016-10" db="EMBL/GenBank/DDBJ databases">
        <authorList>
            <person name="Varghese N."/>
            <person name="Submissions S."/>
        </authorList>
    </citation>
    <scope>NUCLEOTIDE SEQUENCE [LARGE SCALE GENOMIC DNA]</scope>
    <source>
        <strain evidence="3 5">ATCC 33218</strain>
    </source>
</reference>
<dbReference type="HOGENOM" id="CLU_1276330_0_0_6"/>
<dbReference type="PATRIC" id="fig|451.8.peg.1654"/>
<dbReference type="Proteomes" id="UP000032414">
    <property type="component" value="Chromosome I"/>
</dbReference>
<dbReference type="KEGG" id="tmc:LMI_1339"/>
<evidence type="ECO:0000313" key="4">
    <source>
        <dbReference type="Proteomes" id="UP000032414"/>
    </source>
</evidence>
<dbReference type="EMBL" id="FMVN01000001">
    <property type="protein sequence ID" value="SCX84372.1"/>
    <property type="molecule type" value="Genomic_DNA"/>
</dbReference>
<feature type="signal peptide" evidence="1">
    <location>
        <begin position="1"/>
        <end position="24"/>
    </location>
</feature>
<accession>A0A098GGN6</accession>
<dbReference type="RefSeq" id="WP_052679473.1">
    <property type="nucleotide sequence ID" value="NZ_CP020614.1"/>
</dbReference>
<dbReference type="AlphaFoldDB" id="A0A098GGN6"/>
<reference evidence="2" key="1">
    <citation type="submission" date="2014-09" db="EMBL/GenBank/DDBJ databases">
        <authorList>
            <person name="GOMEZ-VALERO Laura"/>
        </authorList>
    </citation>
    <scope>NUCLEOTIDE SEQUENCE</scope>
    <source>
        <strain evidence="2">ATCC33218</strain>
    </source>
</reference>
<sequence length="221" mass="25423">MKTDKLLGLISSITLLSFMLNAQAGVDPQSLIKVTQENNAECVEFYTYKNALYCTNEPTSGSSVVDPKIKDYETQTIIFDDRPWQAVWGKKTDEITTVEYIPAGNNINQWHELVTSQFIPGIQNTITPKQYMDFAIKQLKDAGFQPIINVINDTPQQVIFEFRIFSPENFKQNELQIVKRGNDGLYIIHYVIKEADMGKLNREKWINNMQKSQIHKIAQQN</sequence>
<proteinExistence type="predicted"/>
<evidence type="ECO:0000256" key="1">
    <source>
        <dbReference type="SAM" id="SignalP"/>
    </source>
</evidence>
<evidence type="ECO:0000313" key="5">
    <source>
        <dbReference type="Proteomes" id="UP000182998"/>
    </source>
</evidence>
<evidence type="ECO:0000313" key="3">
    <source>
        <dbReference type="EMBL" id="SCX84372.1"/>
    </source>
</evidence>
<feature type="chain" id="PRO_5009750791" evidence="1">
    <location>
        <begin position="25"/>
        <end position="221"/>
    </location>
</feature>
<dbReference type="EMBL" id="LN614830">
    <property type="protein sequence ID" value="CEG60646.1"/>
    <property type="molecule type" value="Genomic_DNA"/>
</dbReference>
<name>A0A098GGN6_LEGMI</name>
<dbReference type="OrthoDB" id="5646369at2"/>
<organism evidence="2 4">
    <name type="scientific">Legionella micdadei</name>
    <name type="common">Tatlockia micdadei</name>
    <dbReference type="NCBI Taxonomy" id="451"/>
    <lineage>
        <taxon>Bacteria</taxon>
        <taxon>Pseudomonadati</taxon>
        <taxon>Pseudomonadota</taxon>
        <taxon>Gammaproteobacteria</taxon>
        <taxon>Legionellales</taxon>
        <taxon>Legionellaceae</taxon>
        <taxon>Legionella</taxon>
    </lineage>
</organism>
<dbReference type="Proteomes" id="UP000182998">
    <property type="component" value="Unassembled WGS sequence"/>
</dbReference>
<evidence type="ECO:0000313" key="2">
    <source>
        <dbReference type="EMBL" id="CEG60646.1"/>
    </source>
</evidence>
<protein>
    <submittedName>
        <fullName evidence="2">Uncharacterized protein</fullName>
    </submittedName>
</protein>